<name>A0ABX8XKU0_9ACTN</name>
<dbReference type="RefSeq" id="WP_220645247.1">
    <property type="nucleotide sequence ID" value="NZ_CP080647.1"/>
</dbReference>
<sequence length="249" mass="26892">MTSKTEPNGYTVHAFNAAGDVLGLDGPQSAGKAREGVDGQTAGQSLFIETGHRLEGNGLPVRDRIRWYVVTDHKTGRHTCHGRPEGVEPGTLGALVRYLEFSPAERVALAMLGHATEGTPFCGSCEDTGTVTLYDGSTDGVIGSRACEDKACIQRGRARARIAEQRHTGELFIGHEVFTPHICSECHYGGYTPVPGLYASTGPVYLCTAWECGHTVDRSAFEVADGERLAEANNRLHTARARRHDEPPF</sequence>
<dbReference type="Proteomes" id="UP000827138">
    <property type="component" value="Chromosome"/>
</dbReference>
<evidence type="ECO:0000313" key="2">
    <source>
        <dbReference type="Proteomes" id="UP000827138"/>
    </source>
</evidence>
<organism evidence="1 2">
    <name type="scientific">Streptomyces akebiae</name>
    <dbReference type="NCBI Taxonomy" id="2865673"/>
    <lineage>
        <taxon>Bacteria</taxon>
        <taxon>Bacillati</taxon>
        <taxon>Actinomycetota</taxon>
        <taxon>Actinomycetes</taxon>
        <taxon>Kitasatosporales</taxon>
        <taxon>Streptomycetaceae</taxon>
        <taxon>Streptomyces</taxon>
    </lineage>
</organism>
<keyword evidence="2" id="KW-1185">Reference proteome</keyword>
<dbReference type="EMBL" id="CP080647">
    <property type="protein sequence ID" value="QYX76112.1"/>
    <property type="molecule type" value="Genomic_DNA"/>
</dbReference>
<accession>A0ABX8XKU0</accession>
<gene>
    <name evidence="1" type="ORF">K1J60_05965</name>
</gene>
<proteinExistence type="predicted"/>
<reference evidence="1 2" key="1">
    <citation type="submission" date="2021-08" db="EMBL/GenBank/DDBJ databases">
        <authorList>
            <person name="Ping M."/>
        </authorList>
    </citation>
    <scope>NUCLEOTIDE SEQUENCE [LARGE SCALE GENOMIC DNA]</scope>
    <source>
        <strain evidence="1 2">MG28</strain>
    </source>
</reference>
<evidence type="ECO:0000313" key="1">
    <source>
        <dbReference type="EMBL" id="QYX76112.1"/>
    </source>
</evidence>
<protein>
    <submittedName>
        <fullName evidence="1">Uncharacterized protein</fullName>
    </submittedName>
</protein>